<dbReference type="GO" id="GO:0003700">
    <property type="term" value="F:DNA-binding transcription factor activity"/>
    <property type="evidence" value="ECO:0007669"/>
    <property type="project" value="InterPro"/>
</dbReference>
<organism evidence="5 6">
    <name type="scientific">Bacillus licheniformis</name>
    <dbReference type="NCBI Taxonomy" id="1402"/>
    <lineage>
        <taxon>Bacteria</taxon>
        <taxon>Bacillati</taxon>
        <taxon>Bacillota</taxon>
        <taxon>Bacilli</taxon>
        <taxon>Bacillales</taxon>
        <taxon>Bacillaceae</taxon>
        <taxon>Bacillus</taxon>
    </lineage>
</organism>
<dbReference type="PIRSF" id="PIRSF016838">
    <property type="entry name" value="PafC"/>
    <property type="match status" value="1"/>
</dbReference>
<reference evidence="5 6" key="1">
    <citation type="submission" date="2019-06" db="EMBL/GenBank/DDBJ databases">
        <title>Genome sequence analysis of &gt;100 Bacillus licheniformis strains suggests intrinsic resistance to this species.</title>
        <authorList>
            <person name="Wels M."/>
            <person name="Siezen R.J."/>
            <person name="Johansen E."/>
            <person name="Stuer-Lauridsen B."/>
            <person name="Bjerre K."/>
            <person name="Nielsen B.K.K."/>
        </authorList>
    </citation>
    <scope>NUCLEOTIDE SEQUENCE [LARGE SCALE GENOMIC DNA]</scope>
    <source>
        <strain evidence="5 6">BAC-16736</strain>
    </source>
</reference>
<dbReference type="PANTHER" id="PTHR34580">
    <property type="match status" value="1"/>
</dbReference>
<dbReference type="AlphaFoldDB" id="A0A5Q3BML6"/>
<evidence type="ECO:0000256" key="1">
    <source>
        <dbReference type="ARBA" id="ARBA00023015"/>
    </source>
</evidence>
<evidence type="ECO:0000256" key="2">
    <source>
        <dbReference type="ARBA" id="ARBA00023163"/>
    </source>
</evidence>
<keyword evidence="2" id="KW-0804">Transcription</keyword>
<dbReference type="InterPro" id="IPR028349">
    <property type="entry name" value="PafC-like"/>
</dbReference>
<dbReference type="InterPro" id="IPR051534">
    <property type="entry name" value="CBASS_pafABC_assoc_protein"/>
</dbReference>
<sequence>MPKTERLIELMMTIHTKRKFTAGELAVEFGVSYRTVLRDLDELSALGVPIYSETGANGGYYLLNEPVLPPLFFTQSEAAAMFFAYQSLQFFGSLPFDAETRMVLKKFYRHLPPETQERIDAMKDRIVFWNPHRPKAAEHLETLLDAAVTQSVLTVVYDGTDECTERSIQPIGLYSWNGFWYCPAYCFKRQAFRLFRADRILRAEKADSGQARQLPYPSVLSWIKHSESECPEPVRLQAELTRRGARRAAADVDLFKILTMRDDGTGAIDASIPRSELEYFGELLWNLGAEVTVTEPAEIKLHLKRKAADILARYG</sequence>
<keyword evidence="1" id="KW-0805">Transcription regulation</keyword>
<evidence type="ECO:0000313" key="6">
    <source>
        <dbReference type="Proteomes" id="UP000435910"/>
    </source>
</evidence>
<dbReference type="EMBL" id="CP065647">
    <property type="protein sequence ID" value="QPR72159.1"/>
    <property type="molecule type" value="Genomic_DNA"/>
</dbReference>
<evidence type="ECO:0000259" key="3">
    <source>
        <dbReference type="PROSITE" id="PS51000"/>
    </source>
</evidence>
<dbReference type="GeneID" id="92862128"/>
<dbReference type="Proteomes" id="UP000435910">
    <property type="component" value="Unassembled WGS sequence"/>
</dbReference>
<dbReference type="InterPro" id="IPR026881">
    <property type="entry name" value="WYL_dom"/>
</dbReference>
<dbReference type="PANTHER" id="PTHR34580:SF9">
    <property type="entry name" value="SLL5097 PROTEIN"/>
    <property type="match status" value="1"/>
</dbReference>
<dbReference type="Pfam" id="PF08279">
    <property type="entry name" value="HTH_11"/>
    <property type="match status" value="1"/>
</dbReference>
<evidence type="ECO:0000313" key="5">
    <source>
        <dbReference type="EMBL" id="TWL28894.1"/>
    </source>
</evidence>
<proteinExistence type="predicted"/>
<dbReference type="InterPro" id="IPR013196">
    <property type="entry name" value="HTH_11"/>
</dbReference>
<accession>A0A5Q3BML6</accession>
<dbReference type="PROSITE" id="PS51000">
    <property type="entry name" value="HTH_DEOR_2"/>
    <property type="match status" value="1"/>
</dbReference>
<reference evidence="4 7" key="2">
    <citation type="submission" date="2020-12" db="EMBL/GenBank/DDBJ databases">
        <title>FDA dAtabase for Regulatory Grade micrObial Sequences (FDA-ARGOS): Supporting development and validation of Infectious Disease Dx tests.</title>
        <authorList>
            <person name="Nelson B."/>
            <person name="Plummer A."/>
            <person name="Tallon L."/>
            <person name="Sadzewicz L."/>
            <person name="Zhao X."/>
            <person name="Boylan J."/>
            <person name="Ott S."/>
            <person name="Bowen H."/>
            <person name="Vavikolanu K."/>
            <person name="Mehta A."/>
            <person name="Aluvathingal J."/>
            <person name="Nadendla S."/>
            <person name="Myers T."/>
            <person name="Yan Y."/>
            <person name="Sichtig H."/>
        </authorList>
    </citation>
    <scope>NUCLEOTIDE SEQUENCE [LARGE SCALE GENOMIC DNA]</scope>
    <source>
        <strain evidence="4 7">FDAARGOS_923</strain>
    </source>
</reference>
<dbReference type="PROSITE" id="PS52050">
    <property type="entry name" value="WYL"/>
    <property type="match status" value="1"/>
</dbReference>
<dbReference type="Proteomes" id="UP000595038">
    <property type="component" value="Chromosome"/>
</dbReference>
<dbReference type="InterPro" id="IPR036388">
    <property type="entry name" value="WH-like_DNA-bd_sf"/>
</dbReference>
<dbReference type="RefSeq" id="WP_009328787.1">
    <property type="nucleotide sequence ID" value="NZ_BEXU01000009.1"/>
</dbReference>
<dbReference type="Gene3D" id="1.10.10.10">
    <property type="entry name" value="Winged helix-like DNA-binding domain superfamily/Winged helix DNA-binding domain"/>
    <property type="match status" value="1"/>
</dbReference>
<feature type="domain" description="HTH deoR-type" evidence="3">
    <location>
        <begin position="3"/>
        <end position="58"/>
    </location>
</feature>
<evidence type="ECO:0000313" key="7">
    <source>
        <dbReference type="Proteomes" id="UP000595038"/>
    </source>
</evidence>
<dbReference type="InterPro" id="IPR036390">
    <property type="entry name" value="WH_DNA-bd_sf"/>
</dbReference>
<dbReference type="EMBL" id="NILC01000021">
    <property type="protein sequence ID" value="TWL28894.1"/>
    <property type="molecule type" value="Genomic_DNA"/>
</dbReference>
<name>A0A5Q3BML6_BACLI</name>
<dbReference type="InterPro" id="IPR001034">
    <property type="entry name" value="DeoR_HTH"/>
</dbReference>
<gene>
    <name evidence="5" type="ORF">CHCC16736_3496</name>
    <name evidence="4" type="ORF">I6G80_20460</name>
</gene>
<evidence type="ECO:0000313" key="4">
    <source>
        <dbReference type="EMBL" id="QPR72159.1"/>
    </source>
</evidence>
<dbReference type="Pfam" id="PF13280">
    <property type="entry name" value="WYL"/>
    <property type="match status" value="1"/>
</dbReference>
<dbReference type="Pfam" id="PF25583">
    <property type="entry name" value="WCX"/>
    <property type="match status" value="1"/>
</dbReference>
<dbReference type="SUPFAM" id="SSF46785">
    <property type="entry name" value="Winged helix' DNA-binding domain"/>
    <property type="match status" value="1"/>
</dbReference>
<protein>
    <submittedName>
        <fullName evidence="4">YafY family transcriptional regulator</fullName>
    </submittedName>
</protein>
<dbReference type="InterPro" id="IPR057727">
    <property type="entry name" value="WCX_dom"/>
</dbReference>